<dbReference type="PROSITE" id="PS00125">
    <property type="entry name" value="SER_THR_PHOSPHATASE"/>
    <property type="match status" value="1"/>
</dbReference>
<evidence type="ECO:0000256" key="5">
    <source>
        <dbReference type="ARBA" id="ARBA00022723"/>
    </source>
</evidence>
<comment type="subunit">
    <text evidence="4">Composed of two components (A and B), the A component is the catalytic subunit and the B component confers calcium sensitivity.</text>
</comment>
<keyword evidence="9" id="KW-0904">Protein phosphatase</keyword>
<dbReference type="FunFam" id="3.60.21.10:FF:000002">
    <property type="entry name" value="Serine/threonine-protein phosphatase"/>
    <property type="match status" value="1"/>
</dbReference>
<dbReference type="EMBL" id="JACAZH010000032">
    <property type="protein sequence ID" value="KAF7338723.1"/>
    <property type="molecule type" value="Genomic_DNA"/>
</dbReference>
<organism evidence="16 17">
    <name type="scientific">Mycena sanguinolenta</name>
    <dbReference type="NCBI Taxonomy" id="230812"/>
    <lineage>
        <taxon>Eukaryota</taxon>
        <taxon>Fungi</taxon>
        <taxon>Dikarya</taxon>
        <taxon>Basidiomycota</taxon>
        <taxon>Agaricomycotina</taxon>
        <taxon>Agaricomycetes</taxon>
        <taxon>Agaricomycetidae</taxon>
        <taxon>Agaricales</taxon>
        <taxon>Marasmiineae</taxon>
        <taxon>Mycenaceae</taxon>
        <taxon>Mycena</taxon>
    </lineage>
</organism>
<accession>A0A8H6XCU9</accession>
<dbReference type="GO" id="GO:0046872">
    <property type="term" value="F:metal ion binding"/>
    <property type="evidence" value="ECO:0007669"/>
    <property type="project" value="UniProtKB-KW"/>
</dbReference>
<evidence type="ECO:0000256" key="12">
    <source>
        <dbReference type="ARBA" id="ARBA00048336"/>
    </source>
</evidence>
<evidence type="ECO:0000256" key="4">
    <source>
        <dbReference type="ARBA" id="ARBA00011112"/>
    </source>
</evidence>
<gene>
    <name evidence="16" type="ORF">MSAN_02194500</name>
</gene>
<comment type="caution">
    <text evidence="16">The sequence shown here is derived from an EMBL/GenBank/DDBJ whole genome shotgun (WGS) entry which is preliminary data.</text>
</comment>
<name>A0A8H6XCU9_9AGAR</name>
<feature type="compositionally biased region" description="Basic residues" evidence="14">
    <location>
        <begin position="674"/>
        <end position="685"/>
    </location>
</feature>
<dbReference type="Proteomes" id="UP000623467">
    <property type="component" value="Unassembled WGS sequence"/>
</dbReference>
<sequence>MSVNAQTQVAHAIEQIQNRSPLPAIDYTQHVLEDGTSVSTQERVIKDVGVPPRSRGIYGLRGNARGLVLVELSSVYDVHHGWSPRTMAMSENLLEGNKTVLAKCQYSKALSPWTPRCVQAPSPNIPTAAQFFSSADQSKPDIAFLKNHFYREGRLSEEQALWILAKGTEMLRREPNVLSVDAPITVCGDIHGQYYDLMKLFEVGGSPADTRYLFLGDYVDRGYFSIECVLYLWSLKIWYPDTLFLLRGNHECRHLTDYFTFKLECMFAPSGKHKYSERIYDACMESFCSLPLAAVMNKQFLCIHGGLSPELNTLDDIRAIDRFREPPTQGLMCDILWADPVEDFGSEKTSDSFLHNHVRGCSYFFTYQAACQFLERNNLLSIIRAHEAQDAGYRMYRKTKSTGFPSVMTIFSAPNYLDLYNNKAAVLKYESNVMNIRQFNCTPHPYWLPNFMDVFTWSLPFVGEKITDMLVAVLNTCTKEELEDDEDVAMIASPTTPTSPDSVERRKVIKNKIMAVGRMARVFALLREESERVSELKSVSGSNKLPYGTLASGSEGIREAINGFEDARKSDIENERLPPELFDASSDEGKAILSSASSSSIPSTPAEHDLDTSTAINAANLEAALAQKNGTGPPSLSLNTRTTTLGGGAVASPVAASPASPTSPGGDVPPPRTGGRRAWGRRRRARDAWEGPGSGSIAEEAGPGEEIEGLTGRLAGSSVNGTMA</sequence>
<proteinExistence type="inferred from homology"/>
<dbReference type="OrthoDB" id="5593063at2759"/>
<evidence type="ECO:0000256" key="10">
    <source>
        <dbReference type="ARBA" id="ARBA00023004"/>
    </source>
</evidence>
<evidence type="ECO:0000256" key="2">
    <source>
        <dbReference type="ARBA" id="ARBA00001965"/>
    </source>
</evidence>
<dbReference type="InterPro" id="IPR006186">
    <property type="entry name" value="Ser/Thr-sp_prot-phosphatase"/>
</dbReference>
<evidence type="ECO:0000256" key="8">
    <source>
        <dbReference type="ARBA" id="ARBA00022860"/>
    </source>
</evidence>
<keyword evidence="17" id="KW-1185">Reference proteome</keyword>
<keyword evidence="6 13" id="KW-0378">Hydrolase</keyword>
<dbReference type="SMART" id="SM00156">
    <property type="entry name" value="PP2Ac"/>
    <property type="match status" value="1"/>
</dbReference>
<dbReference type="InterPro" id="IPR029052">
    <property type="entry name" value="Metallo-depent_PP-like"/>
</dbReference>
<evidence type="ECO:0000313" key="17">
    <source>
        <dbReference type="Proteomes" id="UP000623467"/>
    </source>
</evidence>
<dbReference type="GO" id="GO:0097720">
    <property type="term" value="P:calcineurin-mediated signaling"/>
    <property type="evidence" value="ECO:0007669"/>
    <property type="project" value="InterPro"/>
</dbReference>
<dbReference type="InterPro" id="IPR043360">
    <property type="entry name" value="PP2B"/>
</dbReference>
<dbReference type="CDD" id="cd07416">
    <property type="entry name" value="MPP_PP2B"/>
    <property type="match status" value="1"/>
</dbReference>
<keyword evidence="5" id="KW-0479">Metal-binding</keyword>
<evidence type="ECO:0000259" key="15">
    <source>
        <dbReference type="PROSITE" id="PS00125"/>
    </source>
</evidence>
<comment type="catalytic activity">
    <reaction evidence="11">
        <text>O-phospho-L-seryl-[protein] + H2O = L-seryl-[protein] + phosphate</text>
        <dbReference type="Rhea" id="RHEA:20629"/>
        <dbReference type="Rhea" id="RHEA-COMP:9863"/>
        <dbReference type="Rhea" id="RHEA-COMP:11604"/>
        <dbReference type="ChEBI" id="CHEBI:15377"/>
        <dbReference type="ChEBI" id="CHEBI:29999"/>
        <dbReference type="ChEBI" id="CHEBI:43474"/>
        <dbReference type="ChEBI" id="CHEBI:83421"/>
        <dbReference type="EC" id="3.1.3.16"/>
    </reaction>
</comment>
<evidence type="ECO:0000256" key="7">
    <source>
        <dbReference type="ARBA" id="ARBA00022833"/>
    </source>
</evidence>
<protein>
    <recommendedName>
        <fullName evidence="13">Serine/threonine-protein phosphatase</fullName>
        <ecNumber evidence="13">3.1.3.16</ecNumber>
    </recommendedName>
</protein>
<evidence type="ECO:0000313" key="16">
    <source>
        <dbReference type="EMBL" id="KAF7338723.1"/>
    </source>
</evidence>
<keyword evidence="8" id="KW-0112">Calmodulin-binding</keyword>
<feature type="compositionally biased region" description="Polar residues" evidence="14">
    <location>
        <begin position="628"/>
        <end position="644"/>
    </location>
</feature>
<evidence type="ECO:0000256" key="14">
    <source>
        <dbReference type="SAM" id="MobiDB-lite"/>
    </source>
</evidence>
<evidence type="ECO:0000256" key="11">
    <source>
        <dbReference type="ARBA" id="ARBA00047761"/>
    </source>
</evidence>
<dbReference type="SUPFAM" id="SSF56300">
    <property type="entry name" value="Metallo-dependent phosphatases"/>
    <property type="match status" value="1"/>
</dbReference>
<dbReference type="Pfam" id="PF00149">
    <property type="entry name" value="Metallophos"/>
    <property type="match status" value="1"/>
</dbReference>
<comment type="cofactor">
    <cofactor evidence="1">
        <name>Zn(2+)</name>
        <dbReference type="ChEBI" id="CHEBI:29105"/>
    </cofactor>
</comment>
<dbReference type="InterPro" id="IPR041751">
    <property type="entry name" value="MPP_PP2B"/>
</dbReference>
<comment type="cofactor">
    <cofactor evidence="2">
        <name>Fe(3+)</name>
        <dbReference type="ChEBI" id="CHEBI:29034"/>
    </cofactor>
</comment>
<evidence type="ECO:0000256" key="6">
    <source>
        <dbReference type="ARBA" id="ARBA00022801"/>
    </source>
</evidence>
<dbReference type="InterPro" id="IPR004843">
    <property type="entry name" value="Calcineurin-like_PHP"/>
</dbReference>
<keyword evidence="7" id="KW-0862">Zinc</keyword>
<comment type="similarity">
    <text evidence="3">Belongs to the PPP phosphatase family. PP-2B subfamily.</text>
</comment>
<comment type="catalytic activity">
    <reaction evidence="12 13">
        <text>O-phospho-L-threonyl-[protein] + H2O = L-threonyl-[protein] + phosphate</text>
        <dbReference type="Rhea" id="RHEA:47004"/>
        <dbReference type="Rhea" id="RHEA-COMP:11060"/>
        <dbReference type="Rhea" id="RHEA-COMP:11605"/>
        <dbReference type="ChEBI" id="CHEBI:15377"/>
        <dbReference type="ChEBI" id="CHEBI:30013"/>
        <dbReference type="ChEBI" id="CHEBI:43474"/>
        <dbReference type="ChEBI" id="CHEBI:61977"/>
        <dbReference type="EC" id="3.1.3.16"/>
    </reaction>
</comment>
<reference evidence="16" key="1">
    <citation type="submission" date="2020-05" db="EMBL/GenBank/DDBJ databases">
        <title>Mycena genomes resolve the evolution of fungal bioluminescence.</title>
        <authorList>
            <person name="Tsai I.J."/>
        </authorList>
    </citation>
    <scope>NUCLEOTIDE SEQUENCE</scope>
    <source>
        <strain evidence="16">160909Yilan</strain>
    </source>
</reference>
<feature type="region of interest" description="Disordered" evidence="14">
    <location>
        <begin position="627"/>
        <end position="724"/>
    </location>
</feature>
<keyword evidence="10" id="KW-0408">Iron</keyword>
<evidence type="ECO:0000256" key="1">
    <source>
        <dbReference type="ARBA" id="ARBA00001947"/>
    </source>
</evidence>
<evidence type="ECO:0000256" key="13">
    <source>
        <dbReference type="RuleBase" id="RU004273"/>
    </source>
</evidence>
<evidence type="ECO:0000256" key="9">
    <source>
        <dbReference type="ARBA" id="ARBA00022912"/>
    </source>
</evidence>
<feature type="compositionally biased region" description="Low complexity" evidence="14">
    <location>
        <begin position="650"/>
        <end position="666"/>
    </location>
</feature>
<dbReference type="PRINTS" id="PR00114">
    <property type="entry name" value="STPHPHTASE"/>
</dbReference>
<dbReference type="PANTHER" id="PTHR45673">
    <property type="entry name" value="SERINE/THREONINE-PROTEIN PHOSPHATASE 2B CATALYTIC SUBUNIT 1-RELATED"/>
    <property type="match status" value="1"/>
</dbReference>
<dbReference type="GO" id="GO:0005516">
    <property type="term" value="F:calmodulin binding"/>
    <property type="evidence" value="ECO:0007669"/>
    <property type="project" value="UniProtKB-KW"/>
</dbReference>
<dbReference type="Gene3D" id="3.60.21.10">
    <property type="match status" value="1"/>
</dbReference>
<feature type="domain" description="Serine/threonine specific protein phosphatases" evidence="15">
    <location>
        <begin position="246"/>
        <end position="251"/>
    </location>
</feature>
<evidence type="ECO:0000256" key="3">
    <source>
        <dbReference type="ARBA" id="ARBA00009905"/>
    </source>
</evidence>
<dbReference type="AlphaFoldDB" id="A0A8H6XCU9"/>
<dbReference type="GO" id="GO:0033192">
    <property type="term" value="F:calmodulin-dependent protein phosphatase activity"/>
    <property type="evidence" value="ECO:0007669"/>
    <property type="project" value="InterPro"/>
</dbReference>
<dbReference type="EC" id="3.1.3.16" evidence="13"/>